<feature type="compositionally biased region" description="Polar residues" evidence="2">
    <location>
        <begin position="371"/>
        <end position="387"/>
    </location>
</feature>
<keyword evidence="6" id="KW-1185">Reference proteome</keyword>
<organism evidence="5 6">
    <name type="scientific">Tanacetum coccineum</name>
    <dbReference type="NCBI Taxonomy" id="301880"/>
    <lineage>
        <taxon>Eukaryota</taxon>
        <taxon>Viridiplantae</taxon>
        <taxon>Streptophyta</taxon>
        <taxon>Embryophyta</taxon>
        <taxon>Tracheophyta</taxon>
        <taxon>Spermatophyta</taxon>
        <taxon>Magnoliopsida</taxon>
        <taxon>eudicotyledons</taxon>
        <taxon>Gunneridae</taxon>
        <taxon>Pentapetalae</taxon>
        <taxon>asterids</taxon>
        <taxon>campanulids</taxon>
        <taxon>Asterales</taxon>
        <taxon>Asteraceae</taxon>
        <taxon>Asteroideae</taxon>
        <taxon>Anthemideae</taxon>
        <taxon>Anthemidinae</taxon>
        <taxon>Tanacetum</taxon>
    </lineage>
</organism>
<feature type="region of interest" description="Disordered" evidence="2">
    <location>
        <begin position="262"/>
        <end position="304"/>
    </location>
</feature>
<evidence type="ECO:0000256" key="3">
    <source>
        <dbReference type="SAM" id="Phobius"/>
    </source>
</evidence>
<dbReference type="PANTHER" id="PTHR23099">
    <property type="entry name" value="TRANSCRIPTIONAL REGULATOR"/>
    <property type="match status" value="1"/>
</dbReference>
<evidence type="ECO:0000256" key="1">
    <source>
        <dbReference type="PROSITE-ProRule" id="PRU00176"/>
    </source>
</evidence>
<feature type="transmembrane region" description="Helical" evidence="3">
    <location>
        <begin position="81"/>
        <end position="106"/>
    </location>
</feature>
<feature type="compositionally biased region" description="Basic and acidic residues" evidence="2">
    <location>
        <begin position="388"/>
        <end position="399"/>
    </location>
</feature>
<proteinExistence type="predicted"/>
<dbReference type="Pfam" id="PF00076">
    <property type="entry name" value="RRM_1"/>
    <property type="match status" value="1"/>
</dbReference>
<dbReference type="InterPro" id="IPR000504">
    <property type="entry name" value="RRM_dom"/>
</dbReference>
<dbReference type="InterPro" id="IPR035979">
    <property type="entry name" value="RBD_domain_sf"/>
</dbReference>
<feature type="compositionally biased region" description="Polar residues" evidence="2">
    <location>
        <begin position="583"/>
        <end position="602"/>
    </location>
</feature>
<feature type="compositionally biased region" description="Basic and acidic residues" evidence="2">
    <location>
        <begin position="343"/>
        <end position="356"/>
    </location>
</feature>
<protein>
    <submittedName>
        <fullName evidence="5">Nucleotide-binding alpha-beta plait domain-containing protein</fullName>
    </submittedName>
</protein>
<keyword evidence="1" id="KW-0694">RNA-binding</keyword>
<evidence type="ECO:0000313" key="5">
    <source>
        <dbReference type="EMBL" id="GJT98959.1"/>
    </source>
</evidence>
<feature type="compositionally biased region" description="Acidic residues" evidence="2">
    <location>
        <begin position="290"/>
        <end position="304"/>
    </location>
</feature>
<feature type="compositionally biased region" description="Basic and acidic residues" evidence="2">
    <location>
        <begin position="603"/>
        <end position="616"/>
    </location>
</feature>
<dbReference type="EMBL" id="BQNB010020724">
    <property type="protein sequence ID" value="GJT98959.1"/>
    <property type="molecule type" value="Genomic_DNA"/>
</dbReference>
<feature type="compositionally biased region" description="Basic and acidic residues" evidence="2">
    <location>
        <begin position="447"/>
        <end position="456"/>
    </location>
</feature>
<sequence length="740" mass="82876">MEVNGDVTPTTDKTRIFVGGLGGAVTEDDLWKTFSSLGQVVSVDIVRTKDRSFAYLDFVPSNDKSLPKLFSTLSKLKCSSVILLMLFLATYCQLFVLFLTAAYTIMALHYAVYNGCVWKGGRLRLEKAKEHYLLKLQREWQEESELANKASESVNADASKIQNTLEKPKKPSPADKTQINLFFPKLGKVKSLAQVGIGKHKYSFQRLQVPSAPTHFCDCEEHSIEFPPPSKKQSSEVDDASYGVNEQELDIMNSVMNKIFNRANPSKQVTKKSESVNARGDPMNYNDDSAAVEDDEEDNLTDEDNLILNVANGKSDSMDLIGEMRSMMANRKPVAKRPPTSTEKPKVVPDSNEKKTLPLAKKRKSPHSEETNNSIVPETSKNSQTRVDTPKENKTEVESSTKTSGNTSLRSIKSSWKNLLGQKRNTSFNISDFIATVSQKEEEELKDDNKKRKLDSDINEPAMEINEESTAEAGPVTTEISIPDILANGRPEKPEEPKTNNLEMSDVLCDVINQQDGEHKADDIDDVKNSSYEKVEMSDVLPDVINQKEDEPKTDDIDDVKTSNVEKLEMPDVLPDATDVNKVENSNLENCENTDSHSGSSNDIKKTTEEDLTRTARGEFWRHKSSWTQLISTTSHTSFSISQIVPNISFEKQEQLQDIIAPQPEKKNLDDQTPSVKEVTISPVKKKPLEKRKKLSIANLESDNTCSFMRTEESMKVWKKAKASLTTSLNKKKKLVNESA</sequence>
<evidence type="ECO:0000256" key="2">
    <source>
        <dbReference type="SAM" id="MobiDB-lite"/>
    </source>
</evidence>
<dbReference type="InterPro" id="IPR012677">
    <property type="entry name" value="Nucleotide-bd_a/b_plait_sf"/>
</dbReference>
<reference evidence="5" key="2">
    <citation type="submission" date="2022-01" db="EMBL/GenBank/DDBJ databases">
        <authorList>
            <person name="Yamashiro T."/>
            <person name="Shiraishi A."/>
            <person name="Satake H."/>
            <person name="Nakayama K."/>
        </authorList>
    </citation>
    <scope>NUCLEOTIDE SEQUENCE</scope>
</reference>
<dbReference type="Proteomes" id="UP001151760">
    <property type="component" value="Unassembled WGS sequence"/>
</dbReference>
<feature type="compositionally biased region" description="Polar residues" evidence="2">
    <location>
        <begin position="400"/>
        <end position="411"/>
    </location>
</feature>
<evidence type="ECO:0000313" key="6">
    <source>
        <dbReference type="Proteomes" id="UP001151760"/>
    </source>
</evidence>
<name>A0ABQ5IH25_9ASTR</name>
<keyword evidence="3" id="KW-1133">Transmembrane helix</keyword>
<feature type="region of interest" description="Disordered" evidence="2">
    <location>
        <begin position="535"/>
        <end position="616"/>
    </location>
</feature>
<reference evidence="5" key="1">
    <citation type="journal article" date="2022" name="Int. J. Mol. Sci.">
        <title>Draft Genome of Tanacetum Coccineum: Genomic Comparison of Closely Related Tanacetum-Family Plants.</title>
        <authorList>
            <person name="Yamashiro T."/>
            <person name="Shiraishi A."/>
            <person name="Nakayama K."/>
            <person name="Satake H."/>
        </authorList>
    </citation>
    <scope>NUCLEOTIDE SEQUENCE</scope>
</reference>
<accession>A0ABQ5IH25</accession>
<feature type="region of interest" description="Disordered" evidence="2">
    <location>
        <begin position="330"/>
        <end position="411"/>
    </location>
</feature>
<feature type="compositionally biased region" description="Basic and acidic residues" evidence="2">
    <location>
        <begin position="546"/>
        <end position="570"/>
    </location>
</feature>
<dbReference type="SUPFAM" id="SSF54928">
    <property type="entry name" value="RNA-binding domain, RBD"/>
    <property type="match status" value="1"/>
</dbReference>
<gene>
    <name evidence="5" type="ORF">Tco_1094477</name>
</gene>
<evidence type="ECO:0000259" key="4">
    <source>
        <dbReference type="PROSITE" id="PS50102"/>
    </source>
</evidence>
<keyword evidence="3" id="KW-0812">Transmembrane</keyword>
<keyword evidence="3" id="KW-0472">Membrane</keyword>
<dbReference type="PANTHER" id="PTHR23099:SF0">
    <property type="entry name" value="GERM CELL NUCLEAR ACIDIC PROTEIN"/>
    <property type="match status" value="1"/>
</dbReference>
<feature type="region of interest" description="Disordered" evidence="2">
    <location>
        <begin position="437"/>
        <end position="504"/>
    </location>
</feature>
<dbReference type="Gene3D" id="3.30.70.330">
    <property type="match status" value="1"/>
</dbReference>
<feature type="domain" description="RRM" evidence="4">
    <location>
        <begin position="14"/>
        <end position="58"/>
    </location>
</feature>
<dbReference type="SMART" id="SM00360">
    <property type="entry name" value="RRM"/>
    <property type="match status" value="1"/>
</dbReference>
<dbReference type="PROSITE" id="PS50102">
    <property type="entry name" value="RRM"/>
    <property type="match status" value="1"/>
</dbReference>
<comment type="caution">
    <text evidence="5">The sequence shown here is derived from an EMBL/GenBank/DDBJ whole genome shotgun (WGS) entry which is preliminary data.</text>
</comment>